<dbReference type="InterPro" id="IPR003745">
    <property type="entry name" value="DUF166"/>
</dbReference>
<feature type="non-terminal residue" evidence="1">
    <location>
        <position position="1"/>
    </location>
</feature>
<reference evidence="1" key="1">
    <citation type="journal article" date="2014" name="Front. Microbiol.">
        <title>High frequency of phylogenetically diverse reductive dehalogenase-homologous genes in deep subseafloor sedimentary metagenomes.</title>
        <authorList>
            <person name="Kawai M."/>
            <person name="Futagami T."/>
            <person name="Toyoda A."/>
            <person name="Takaki Y."/>
            <person name="Nishi S."/>
            <person name="Hori S."/>
            <person name="Arai W."/>
            <person name="Tsubouchi T."/>
            <person name="Morono Y."/>
            <person name="Uchiyama I."/>
            <person name="Ito T."/>
            <person name="Fujiyama A."/>
            <person name="Inagaki F."/>
            <person name="Takami H."/>
        </authorList>
    </citation>
    <scope>NUCLEOTIDE SEQUENCE</scope>
    <source>
        <strain evidence="1">Expedition CK06-06</strain>
    </source>
</reference>
<dbReference type="Pfam" id="PF02593">
    <property type="entry name" value="DUF166"/>
    <property type="match status" value="1"/>
</dbReference>
<name>X1U2S2_9ZZZZ</name>
<accession>X1U2S2</accession>
<dbReference type="EMBL" id="BARW01007309">
    <property type="protein sequence ID" value="GAI86579.1"/>
    <property type="molecule type" value="Genomic_DNA"/>
</dbReference>
<protein>
    <submittedName>
        <fullName evidence="1">Uncharacterized protein</fullName>
    </submittedName>
</protein>
<organism evidence="1">
    <name type="scientific">marine sediment metagenome</name>
    <dbReference type="NCBI Taxonomy" id="412755"/>
    <lineage>
        <taxon>unclassified sequences</taxon>
        <taxon>metagenomes</taxon>
        <taxon>ecological metagenomes</taxon>
    </lineage>
</organism>
<comment type="caution">
    <text evidence="1">The sequence shown here is derived from an EMBL/GenBank/DDBJ whole genome shotgun (WGS) entry which is preliminary data.</text>
</comment>
<gene>
    <name evidence="1" type="ORF">S12H4_15245</name>
</gene>
<sequence>GSTYFIVQQLKSKYIKNGKKNDLSLNERISKAHHSFPCSASMDQDSILKDSILHIGGYLIRNAIRRELNLEEQEGQKLTYIIK</sequence>
<proteinExistence type="predicted"/>
<dbReference type="AlphaFoldDB" id="X1U2S2"/>
<evidence type="ECO:0000313" key="1">
    <source>
        <dbReference type="EMBL" id="GAI86579.1"/>
    </source>
</evidence>